<dbReference type="InterPro" id="IPR013656">
    <property type="entry name" value="PAS_4"/>
</dbReference>
<dbReference type="InterPro" id="IPR013655">
    <property type="entry name" value="PAS_fold_3"/>
</dbReference>
<proteinExistence type="predicted"/>
<dbReference type="PANTHER" id="PTHR44757:SF2">
    <property type="entry name" value="BIOFILM ARCHITECTURE MAINTENANCE PROTEIN MBAA"/>
    <property type="match status" value="1"/>
</dbReference>
<dbReference type="PROSITE" id="PS50112">
    <property type="entry name" value="PAS"/>
    <property type="match status" value="1"/>
</dbReference>
<accession>A0A1H4SVF7</accession>
<organism evidence="3 4">
    <name type="scientific">Rhodococcus koreensis</name>
    <dbReference type="NCBI Taxonomy" id="99653"/>
    <lineage>
        <taxon>Bacteria</taxon>
        <taxon>Bacillati</taxon>
        <taxon>Actinomycetota</taxon>
        <taxon>Actinomycetes</taxon>
        <taxon>Mycobacteriales</taxon>
        <taxon>Nocardiaceae</taxon>
        <taxon>Rhodococcus</taxon>
    </lineage>
</organism>
<dbReference type="Pfam" id="PF00990">
    <property type="entry name" value="GGDEF"/>
    <property type="match status" value="1"/>
</dbReference>
<evidence type="ECO:0000259" key="2">
    <source>
        <dbReference type="PROSITE" id="PS50887"/>
    </source>
</evidence>
<sequence length="399" mass="43493">MALGIPRLGVGIVRYDVMNGTLWWDEKAAAIFGDDGSLPPLELWRERVHSEDIGTVRRMFEDTAGSVGAECVFRIVLTDRSTRYILTRSIDVTTDASGDPVELTGVVIELGHVAGRDAQLASLLDRVGLGFMALDEDLRIIYVNSVCLRHVRRSREELLGRVVTEVLPETQGSYFDALCRKVLATGTQQQTRVDSLYRPGATIEVTAAADAGALVVHFRDVTAEVTAQKQAEEAHALLLHEATHDSLTGLLNRAAITEHLQRLFEPGVGPAVALFLDVDGFKEVNDTRGHRVGDSILQAVSEHLRHAMRTPSAVGRLGGDEFVAILPDIDELDADDVVDRMLASIMTPIDVGDELLVVTISVGMARSTSARTVDELLHHADIALYAAKRRGGNTAVWHE</sequence>
<dbReference type="Gene3D" id="3.30.450.20">
    <property type="entry name" value="PAS domain"/>
    <property type="match status" value="2"/>
</dbReference>
<dbReference type="InterPro" id="IPR029787">
    <property type="entry name" value="Nucleotide_cyclase"/>
</dbReference>
<dbReference type="Pfam" id="PF08448">
    <property type="entry name" value="PAS_4"/>
    <property type="match status" value="1"/>
</dbReference>
<dbReference type="PANTHER" id="PTHR44757">
    <property type="entry name" value="DIGUANYLATE CYCLASE DGCP"/>
    <property type="match status" value="1"/>
</dbReference>
<reference evidence="4" key="1">
    <citation type="submission" date="2016-10" db="EMBL/GenBank/DDBJ databases">
        <authorList>
            <person name="Varghese N."/>
            <person name="Submissions S."/>
        </authorList>
    </citation>
    <scope>NUCLEOTIDE SEQUENCE [LARGE SCALE GENOMIC DNA]</scope>
    <source>
        <strain evidence="4">DSM 44498</strain>
    </source>
</reference>
<dbReference type="InterPro" id="IPR000014">
    <property type="entry name" value="PAS"/>
</dbReference>
<gene>
    <name evidence="3" type="ORF">SAMN04490239_4254</name>
</gene>
<dbReference type="SUPFAM" id="SSF55073">
    <property type="entry name" value="Nucleotide cyclase"/>
    <property type="match status" value="1"/>
</dbReference>
<dbReference type="CDD" id="cd00130">
    <property type="entry name" value="PAS"/>
    <property type="match status" value="1"/>
</dbReference>
<dbReference type="EMBL" id="FNSV01000005">
    <property type="protein sequence ID" value="SEC48116.1"/>
    <property type="molecule type" value="Genomic_DNA"/>
</dbReference>
<dbReference type="AlphaFoldDB" id="A0A1H4SVF7"/>
<dbReference type="SMART" id="SM00091">
    <property type="entry name" value="PAS"/>
    <property type="match status" value="1"/>
</dbReference>
<feature type="domain" description="PAS" evidence="1">
    <location>
        <begin position="116"/>
        <end position="186"/>
    </location>
</feature>
<dbReference type="InterPro" id="IPR043128">
    <property type="entry name" value="Rev_trsase/Diguanyl_cyclase"/>
</dbReference>
<keyword evidence="4" id="KW-1185">Reference proteome</keyword>
<dbReference type="SMART" id="SM00267">
    <property type="entry name" value="GGDEF"/>
    <property type="match status" value="1"/>
</dbReference>
<evidence type="ECO:0000259" key="1">
    <source>
        <dbReference type="PROSITE" id="PS50112"/>
    </source>
</evidence>
<dbReference type="OrthoDB" id="23692at2"/>
<dbReference type="RefSeq" id="WP_072947928.1">
    <property type="nucleotide sequence ID" value="NZ_FNSV01000005.1"/>
</dbReference>
<dbReference type="InterPro" id="IPR000160">
    <property type="entry name" value="GGDEF_dom"/>
</dbReference>
<dbReference type="InterPro" id="IPR035965">
    <property type="entry name" value="PAS-like_dom_sf"/>
</dbReference>
<dbReference type="NCBIfam" id="TIGR00254">
    <property type="entry name" value="GGDEF"/>
    <property type="match status" value="1"/>
</dbReference>
<dbReference type="SUPFAM" id="SSF55785">
    <property type="entry name" value="PYP-like sensor domain (PAS domain)"/>
    <property type="match status" value="1"/>
</dbReference>
<evidence type="ECO:0000313" key="3">
    <source>
        <dbReference type="EMBL" id="SEC48116.1"/>
    </source>
</evidence>
<dbReference type="PROSITE" id="PS50887">
    <property type="entry name" value="GGDEF"/>
    <property type="match status" value="1"/>
</dbReference>
<protein>
    <submittedName>
        <fullName evidence="3">Diguanylate cyclase (GGDEF) domain-containing protein</fullName>
    </submittedName>
</protein>
<dbReference type="InterPro" id="IPR052155">
    <property type="entry name" value="Biofilm_reg_signaling"/>
</dbReference>
<name>A0A1H4SVF7_9NOCA</name>
<dbReference type="Pfam" id="PF08447">
    <property type="entry name" value="PAS_3"/>
    <property type="match status" value="1"/>
</dbReference>
<dbReference type="Gene3D" id="3.30.70.270">
    <property type="match status" value="1"/>
</dbReference>
<feature type="domain" description="GGDEF" evidence="2">
    <location>
        <begin position="269"/>
        <end position="399"/>
    </location>
</feature>
<evidence type="ECO:0000313" key="4">
    <source>
        <dbReference type="Proteomes" id="UP000183561"/>
    </source>
</evidence>
<dbReference type="Proteomes" id="UP000183561">
    <property type="component" value="Unassembled WGS sequence"/>
</dbReference>
<dbReference type="CDD" id="cd01949">
    <property type="entry name" value="GGDEF"/>
    <property type="match status" value="1"/>
</dbReference>